<name>A0A2N9EIK6_FAGSY</name>
<dbReference type="PANTHER" id="PTHR16166">
    <property type="entry name" value="VACUOLAR PROTEIN SORTING-ASSOCIATED PROTEIN VPS13"/>
    <property type="match status" value="1"/>
</dbReference>
<dbReference type="InterPro" id="IPR000477">
    <property type="entry name" value="RT_dom"/>
</dbReference>
<dbReference type="InterPro" id="IPR026960">
    <property type="entry name" value="RVT-Znf"/>
</dbReference>
<dbReference type="Pfam" id="PF13966">
    <property type="entry name" value="zf-RVT"/>
    <property type="match status" value="1"/>
</dbReference>
<evidence type="ECO:0000256" key="1">
    <source>
        <dbReference type="ARBA" id="ARBA00006545"/>
    </source>
</evidence>
<dbReference type="Pfam" id="PF25037">
    <property type="entry name" value="VPS13_C"/>
    <property type="match status" value="1"/>
</dbReference>
<dbReference type="GO" id="GO:0045053">
    <property type="term" value="P:protein retention in Golgi apparatus"/>
    <property type="evidence" value="ECO:0007669"/>
    <property type="project" value="TreeGrafter"/>
</dbReference>
<protein>
    <recommendedName>
        <fullName evidence="2">Reverse transcriptase domain-containing protein</fullName>
    </recommendedName>
</protein>
<dbReference type="Pfam" id="PF00078">
    <property type="entry name" value="RVT_1"/>
    <property type="match status" value="1"/>
</dbReference>
<organism evidence="3">
    <name type="scientific">Fagus sylvatica</name>
    <name type="common">Beechnut</name>
    <dbReference type="NCBI Taxonomy" id="28930"/>
    <lineage>
        <taxon>Eukaryota</taxon>
        <taxon>Viridiplantae</taxon>
        <taxon>Streptophyta</taxon>
        <taxon>Embryophyta</taxon>
        <taxon>Tracheophyta</taxon>
        <taxon>Spermatophyta</taxon>
        <taxon>Magnoliopsida</taxon>
        <taxon>eudicotyledons</taxon>
        <taxon>Gunneridae</taxon>
        <taxon>Pentapetalae</taxon>
        <taxon>rosids</taxon>
        <taxon>fabids</taxon>
        <taxon>Fagales</taxon>
        <taxon>Fagaceae</taxon>
        <taxon>Fagus</taxon>
    </lineage>
</organism>
<dbReference type="InterPro" id="IPR036691">
    <property type="entry name" value="Endo/exonu/phosph_ase_sf"/>
</dbReference>
<dbReference type="SUPFAM" id="SSF56219">
    <property type="entry name" value="DNase I-like"/>
    <property type="match status" value="1"/>
</dbReference>
<dbReference type="InterPro" id="IPR056748">
    <property type="entry name" value="VPS13-like_C"/>
</dbReference>
<dbReference type="InterPro" id="IPR043502">
    <property type="entry name" value="DNA/RNA_pol_sf"/>
</dbReference>
<evidence type="ECO:0000259" key="2">
    <source>
        <dbReference type="PROSITE" id="PS50878"/>
    </source>
</evidence>
<sequence length="2653" mass="299824">MGGVRSFRIESKRFDLIREGDGVDAVSFLESGRYMRHSVTMGKGGARWLGKCIAENIVRETEQAFVRTFREQDKGYVIRRFENKRGRYLEIADYGRGGCKGRLDIPEGQKQSGWRGFNKELELLLNPIPVDTKGYMKAAEANIQTRIPAKERLGPAVTYADSLRIPATEKLNREGQATQVAEAGLSKPNLGQAISKPNTLIQVGVEDLFSGPSQFEWGESSKTKPKQIWVPKKGGAAKVDGGPLKDKDTAQSLSKANDGVAELDVSGAFSVGFTPSIHVFSQELEFLMCRSTRGEDRHFRVEYYVGINLGVSRGVAGDWAFWPGKVPSVLLLGDSDMERTGGLDEAESEGCIASNCLAVVPSSTLREDSTEESLLDISALNSYRGEYTQSDQSEWVRQNMEEFSKHMGVSIEGCENEAMALFTAIERRWRQPGVSRTMASLNCKVKRSQIKNALKLWKGEVICLQETKLETVSRAIVRSLWSNRFADWKFLESEGASGGVLIMWDKRVAEVQDCVKGQFSISCRFKNVQDQFEWAFSGVYGPNMDVDRVILWEELAGVRSWWGVPWCIGGDFNVVRFPSEKLREGRLTGAMTDFSDFIAELGLIDLPLLEGQFTWSNNQDPPSKSRLDRFLVSTDWEDQFSHLVQKALPRFVSDHCPILLDSGTYIRGKSYFKFENMWLRHEAFTGNVRQWWGSYEFQGSPSFVLASKLKVLKADIKKWNKESFGDVHIKKLNLMKELQLLESKENQGLFTGDDRIHRLNTQTELERTLLLDEVSWRQKSRVQWLKEGDKNTKFFHRTANANRRNNCIESMMHGELRWETQDEIREGIVDFYQDLYSERETWRPVLGGLEFNSLGAEEATYLERPFSEEEVVVALKQISGEKAPGPDGFTLAFFHHCWDVVKKEVLDSIQEFYVHEAFERSLNSTFVVLIPKKVGASDVKDYRPISLTSSIYKIISKVLANRLREVLGALLSPTQNAFIQGRQIQDSVLIANESLDSRVKSGIPGLICKLDLEKAYDHVNWKFLMFLMERCGFGVKWRKWIHFCISSVRFSVLINGTPCGFFPSSRGLRQGDSLSPLLFVLVMEALSRLMDRAVVRGYLEGFAVDNANASGLKVSHMLFADDTLVFCGASRDQLQYLKGVLLCFEAVSGLRINLGKSEIVPVGSVADVETLVQVLGGRIASLPMKYLGLPLGARYKSKDIWNPILEKMERRLAGWKRSYLSKGGRLTLIKSTLASLPTYFLSLFAVPASVAHRIEKLQRDFLWGGLGDEFKYHLVNWHTICAPIKQGGLGLRQIVPFNQALLGKWLWRFANERNAYWRQVIVGKYGCDRDGWHSKEARGGHGVCLWKHIQSGWSRFSRYVRYSVGSGDSIRFWEDRWSEEGTLRDVFPTIYQIALHKQALVSEYLSWHFEGMVWSVILQRPLQDWEMGEYDDLMVFLYQLKLERAAVDQLRWSGTVSGLFEVRSYYRVLNSHGYTNFPWRSIWQSRVPHKVAVFTWLVAQGKILTIDNLRRRRMWVLDWCYMCKRAGESVNHLMIHCEYAQELWSMIFCLFGVSWVMSPTVYDLLHCWRRKGAAYVVWNAIPSCLMWLLWRERNQRAFEDAERHSADLKLLIIRTLMEWNAAVSSCSFPSVFAFIDGCVRLRVTIDRDLGGTSAAPKTIRFFVPYWIVNDSSLPLAYQVVEVEPLEKSDTDTMLLSRVVKSAKLALKHPTLSMDGRHAAPRRNIQVLEVIEDTTPVPSMLSPQDYAGRTGVISFTSNKDAHLSSRVGIAVAIRNSEIYSPGISLHELENKERVEVKAYNSDGSYYKLSAVLTMTSDRTKVVHFQPHTLFINRFGCSLCLQQCDSQSVAWIHPSDSPKPFGWQSSAKVELLKMRINGYKWSTPFSVCNEGVMRICLKKDIGNDQMQLRVEVRSGGKSSRYEVVFRPNSLSSPYRIENRSMFLPIRFRQVDGTSDSWQFLLPNSAASFLWEDLGRRRLLELLVEGTDPLKSQKYDIDETFDHQPIHVVGGPAKALRVTILKEEKMNVIKISDWMPENEPTGILSRRHLPASSQLSGNDFQWQQSSSLSECEFHVVVELAELGISIIDHTPEEILYLSVQNLLLAYSSGLGSGISRFKLRMHGIQVDNQLPLTPMPVLFRPQRVGEGTDYILKFSLTMQSNGSLDLCVYPYIGVHGPENSAFLVNIHEPIIWRLHEMVQQVNLSRLYDTQTTAVSVDPIIQIGVLNTSEVRFKVSMAMSPSQRPKGVLGFWSSLMTALGNTENMPIRINQKFHENMCMRQSSMISIAISNIRKDLLSQPLQLLSGVDILGNASSALGHMSKGVAALSMDKKFIQSRQRQENKGVDHLGDVIREGGGAFAKGLFRGVTGILTKPLEGAKTSGVEGFVQGVGKGIIGAAAQPVSGVLDLLSKTTEGANAMRIKIASAITSDEQLLRRRLPRVIGGDNLLRPYYEYKAQGQLAESGSFFGQVDLFKVRGKFALSDAYEDHFLLPKGKILVVTHRRIILLQQPSNIIAQRKFSPARDPCSVLWDVLWNDLMTMELTHGKKDHPKSLPSQLILYLQTRATELKEQLRVIKCSPGTNQALEVYTSIEQAKNTYGSNLSKEMKNRKVTKPYSPIADGGSAEITLKEGISVWSPQQVPASVPLSSTFGSSTDSI</sequence>
<dbReference type="PROSITE" id="PS50878">
    <property type="entry name" value="RT_POL"/>
    <property type="match status" value="1"/>
</dbReference>
<dbReference type="CDD" id="cd01650">
    <property type="entry name" value="RT_nLTR_like"/>
    <property type="match status" value="1"/>
</dbReference>
<dbReference type="SUPFAM" id="SSF56672">
    <property type="entry name" value="DNA/RNA polymerases"/>
    <property type="match status" value="1"/>
</dbReference>
<dbReference type="GO" id="GO:0006623">
    <property type="term" value="P:protein targeting to vacuole"/>
    <property type="evidence" value="ECO:0007669"/>
    <property type="project" value="TreeGrafter"/>
</dbReference>
<evidence type="ECO:0000313" key="3">
    <source>
        <dbReference type="EMBL" id="SPC74541.1"/>
    </source>
</evidence>
<comment type="similarity">
    <text evidence="1">Belongs to the VPS13 family.</text>
</comment>
<gene>
    <name evidence="3" type="ORF">FSB_LOCUS2423</name>
</gene>
<dbReference type="Gene3D" id="3.60.10.10">
    <property type="entry name" value="Endonuclease/exonuclease/phosphatase"/>
    <property type="match status" value="1"/>
</dbReference>
<dbReference type="InterPro" id="IPR009543">
    <property type="entry name" value="VPS13_VAB"/>
</dbReference>
<dbReference type="Pfam" id="PF03372">
    <property type="entry name" value="Exo_endo_phos"/>
    <property type="match status" value="1"/>
</dbReference>
<dbReference type="Pfam" id="PF25036">
    <property type="entry name" value="VPS13_VAB"/>
    <property type="match status" value="1"/>
</dbReference>
<feature type="domain" description="Reverse transcriptase" evidence="2">
    <location>
        <begin position="911"/>
        <end position="1191"/>
    </location>
</feature>
<dbReference type="InterPro" id="IPR026847">
    <property type="entry name" value="VPS13"/>
</dbReference>
<reference evidence="3" key="1">
    <citation type="submission" date="2018-02" db="EMBL/GenBank/DDBJ databases">
        <authorList>
            <person name="Cohen D.B."/>
            <person name="Kent A.D."/>
        </authorList>
    </citation>
    <scope>NUCLEOTIDE SEQUENCE</scope>
</reference>
<dbReference type="PANTHER" id="PTHR16166:SF93">
    <property type="entry name" value="INTERMEMBRANE LIPID TRANSFER PROTEIN VPS13"/>
    <property type="match status" value="1"/>
</dbReference>
<dbReference type="EMBL" id="OIVN01000113">
    <property type="protein sequence ID" value="SPC74541.1"/>
    <property type="molecule type" value="Genomic_DNA"/>
</dbReference>
<proteinExistence type="inferred from homology"/>
<dbReference type="GO" id="GO:0003824">
    <property type="term" value="F:catalytic activity"/>
    <property type="evidence" value="ECO:0007669"/>
    <property type="project" value="InterPro"/>
</dbReference>
<accession>A0A2N9EIK6</accession>
<dbReference type="InterPro" id="IPR005135">
    <property type="entry name" value="Endo/exonuclease/phosphatase"/>
</dbReference>